<feature type="transmembrane region" description="Helical" evidence="1">
    <location>
        <begin position="21"/>
        <end position="45"/>
    </location>
</feature>
<dbReference type="OrthoDB" id="8480544at2"/>
<feature type="transmembrane region" description="Helical" evidence="1">
    <location>
        <begin position="57"/>
        <end position="77"/>
    </location>
</feature>
<keyword evidence="1" id="KW-0812">Transmembrane</keyword>
<organism evidence="2 3">
    <name type="scientific">Candidatus Viadribacter manganicus</name>
    <dbReference type="NCBI Taxonomy" id="1759059"/>
    <lineage>
        <taxon>Bacteria</taxon>
        <taxon>Pseudomonadati</taxon>
        <taxon>Pseudomonadota</taxon>
        <taxon>Alphaproteobacteria</taxon>
        <taxon>Hyphomonadales</taxon>
        <taxon>Hyphomonadaceae</taxon>
        <taxon>Candidatus Viadribacter</taxon>
    </lineage>
</organism>
<proteinExistence type="predicted"/>
<dbReference type="KEGG" id="cbot:ATE48_17925"/>
<evidence type="ECO:0000256" key="1">
    <source>
        <dbReference type="SAM" id="Phobius"/>
    </source>
</evidence>
<reference evidence="2 3" key="1">
    <citation type="submission" date="2015-11" db="EMBL/GenBank/DDBJ databases">
        <title>Whole-Genome Sequence of Candidatus Oderbacter manganicum from the National Park Lower Oder Valley, Germany.</title>
        <authorList>
            <person name="Braun B."/>
            <person name="Liere K."/>
            <person name="Szewzyk U."/>
        </authorList>
    </citation>
    <scope>NUCLEOTIDE SEQUENCE [LARGE SCALE GENOMIC DNA]</scope>
    <source>
        <strain evidence="2 3">OTSz_A_272</strain>
    </source>
</reference>
<dbReference type="EMBL" id="CP013244">
    <property type="protein sequence ID" value="ANP47644.1"/>
    <property type="molecule type" value="Genomic_DNA"/>
</dbReference>
<dbReference type="Proteomes" id="UP000092498">
    <property type="component" value="Chromosome"/>
</dbReference>
<evidence type="ECO:0000313" key="2">
    <source>
        <dbReference type="EMBL" id="ANP47644.1"/>
    </source>
</evidence>
<evidence type="ECO:0000313" key="3">
    <source>
        <dbReference type="Proteomes" id="UP000092498"/>
    </source>
</evidence>
<protein>
    <submittedName>
        <fullName evidence="2">Uncharacterized protein</fullName>
    </submittedName>
</protein>
<sequence>MAKRKTSKPHRRPRGEIDRNYFFGDVLIKTGVAVAVVLGLVVLFTPFTLRDAIDDGMYDYVAVMGSFAAMGLFAFLYGRHLRKEATHWEFD</sequence>
<keyword evidence="1" id="KW-0472">Membrane</keyword>
<name>A0A1B1AM67_9PROT</name>
<dbReference type="STRING" id="1759059.ATE48_17925"/>
<keyword evidence="3" id="KW-1185">Reference proteome</keyword>
<gene>
    <name evidence="2" type="ORF">ATE48_17925</name>
</gene>
<keyword evidence="1" id="KW-1133">Transmembrane helix</keyword>
<dbReference type="InParanoid" id="A0A1B1AM67"/>
<dbReference type="AlphaFoldDB" id="A0A1B1AM67"/>
<accession>A0A1B1AM67</accession>
<dbReference type="RefSeq" id="WP_066773972.1">
    <property type="nucleotide sequence ID" value="NZ_CP013244.1"/>
</dbReference>